<evidence type="ECO:0000313" key="1">
    <source>
        <dbReference type="EMBL" id="JAH96997.1"/>
    </source>
</evidence>
<proteinExistence type="predicted"/>
<dbReference type="AlphaFoldDB" id="A0A0E9X2P5"/>
<organism evidence="1">
    <name type="scientific">Anguilla anguilla</name>
    <name type="common">European freshwater eel</name>
    <name type="synonym">Muraena anguilla</name>
    <dbReference type="NCBI Taxonomy" id="7936"/>
    <lineage>
        <taxon>Eukaryota</taxon>
        <taxon>Metazoa</taxon>
        <taxon>Chordata</taxon>
        <taxon>Craniata</taxon>
        <taxon>Vertebrata</taxon>
        <taxon>Euteleostomi</taxon>
        <taxon>Actinopterygii</taxon>
        <taxon>Neopterygii</taxon>
        <taxon>Teleostei</taxon>
        <taxon>Anguilliformes</taxon>
        <taxon>Anguillidae</taxon>
        <taxon>Anguilla</taxon>
    </lineage>
</organism>
<protein>
    <submittedName>
        <fullName evidence="1">Uncharacterized protein</fullName>
    </submittedName>
</protein>
<reference evidence="1" key="2">
    <citation type="journal article" date="2015" name="Fish Shellfish Immunol.">
        <title>Early steps in the European eel (Anguilla anguilla)-Vibrio vulnificus interaction in the gills: Role of the RtxA13 toxin.</title>
        <authorList>
            <person name="Callol A."/>
            <person name="Pajuelo D."/>
            <person name="Ebbesson L."/>
            <person name="Teles M."/>
            <person name="MacKenzie S."/>
            <person name="Amaro C."/>
        </authorList>
    </citation>
    <scope>NUCLEOTIDE SEQUENCE</scope>
</reference>
<reference evidence="1" key="1">
    <citation type="submission" date="2014-11" db="EMBL/GenBank/DDBJ databases">
        <authorList>
            <person name="Amaro Gonzalez C."/>
        </authorList>
    </citation>
    <scope>NUCLEOTIDE SEQUENCE</scope>
</reference>
<sequence length="92" mass="10780">MVYMGLILICELSGKQFIVYFDLTRIIVWAQIVLKLLLVTDLGVCYVQVEYYLKVALNRRLEKCMSLFDWNVMFELAGYTCVWMHAGISLLF</sequence>
<name>A0A0E9X2P5_ANGAN</name>
<accession>A0A0E9X2P5</accession>
<dbReference type="EMBL" id="GBXM01011580">
    <property type="protein sequence ID" value="JAH96997.1"/>
    <property type="molecule type" value="Transcribed_RNA"/>
</dbReference>